<evidence type="ECO:0000313" key="1">
    <source>
        <dbReference type="EMBL" id="MDP9922963.1"/>
    </source>
</evidence>
<dbReference type="EMBL" id="JAUSRR010000003">
    <property type="protein sequence ID" value="MDP9922963.1"/>
    <property type="molecule type" value="Genomic_DNA"/>
</dbReference>
<gene>
    <name evidence="1" type="ORF">J2W25_001984</name>
</gene>
<proteinExistence type="predicted"/>
<dbReference type="RefSeq" id="WP_307585512.1">
    <property type="nucleotide sequence ID" value="NZ_JAUSRQ010000009.1"/>
</dbReference>
<organism evidence="1 2">
    <name type="scientific">Variovorax boronicumulans</name>
    <dbReference type="NCBI Taxonomy" id="436515"/>
    <lineage>
        <taxon>Bacteria</taxon>
        <taxon>Pseudomonadati</taxon>
        <taxon>Pseudomonadota</taxon>
        <taxon>Betaproteobacteria</taxon>
        <taxon>Burkholderiales</taxon>
        <taxon>Comamonadaceae</taxon>
        <taxon>Variovorax</taxon>
    </lineage>
</organism>
<protein>
    <submittedName>
        <fullName evidence="1">Uncharacterized protein</fullName>
    </submittedName>
</protein>
<dbReference type="AlphaFoldDB" id="A0AAW8DTS5"/>
<comment type="caution">
    <text evidence="1">The sequence shown here is derived from an EMBL/GenBank/DDBJ whole genome shotgun (WGS) entry which is preliminary data.</text>
</comment>
<reference evidence="1" key="1">
    <citation type="submission" date="2023-07" db="EMBL/GenBank/DDBJ databases">
        <title>Sorghum-associated microbial communities from plants grown in Nebraska, USA.</title>
        <authorList>
            <person name="Schachtman D."/>
        </authorList>
    </citation>
    <scope>NUCLEOTIDE SEQUENCE</scope>
    <source>
        <strain evidence="1">DS2795</strain>
    </source>
</reference>
<accession>A0AAW8DTS5</accession>
<name>A0AAW8DTS5_9BURK</name>
<dbReference type="Proteomes" id="UP001244295">
    <property type="component" value="Unassembled WGS sequence"/>
</dbReference>
<sequence length="92" mass="10659">MPRLFLMRLACVQFPFQVIRPEEVIYASVLKATGLIEAEFNPPLSPNGKYVPTRTAIVICITDEGMAELKRLQDERPRRWNRSARSAPPRFW</sequence>
<evidence type="ECO:0000313" key="2">
    <source>
        <dbReference type="Proteomes" id="UP001244295"/>
    </source>
</evidence>